<accession>A0A1B9HSF8</accession>
<reference evidence="1" key="3">
    <citation type="submission" date="2016-07" db="EMBL/GenBank/DDBJ databases">
        <title>Evolution of pathogenesis and genome organization in the Tremellales.</title>
        <authorList>
            <person name="Cuomo C."/>
            <person name="Litvintseva A."/>
            <person name="Heitman J."/>
            <person name="Chen Y."/>
            <person name="Sun S."/>
            <person name="Springer D."/>
            <person name="Dromer F."/>
            <person name="Young S."/>
            <person name="Zeng Q."/>
            <person name="Chapman S."/>
            <person name="Gujja S."/>
            <person name="Saif S."/>
            <person name="Birren B."/>
        </authorList>
    </citation>
    <scope>NUCLEOTIDE SEQUENCE</scope>
    <source>
        <strain evidence="1">CBS 10737</strain>
    </source>
</reference>
<protein>
    <submittedName>
        <fullName evidence="1">Uncharacterized protein</fullName>
    </submittedName>
</protein>
<reference evidence="1" key="1">
    <citation type="submission" date="2013-07" db="EMBL/GenBank/DDBJ databases">
        <title>The Genome Sequence of Cryptococcus pinus CBS10737.</title>
        <authorList>
            <consortium name="The Broad Institute Genome Sequencing Platform"/>
            <person name="Cuomo C."/>
            <person name="Litvintseva A."/>
            <person name="Chen Y."/>
            <person name="Heitman J."/>
            <person name="Sun S."/>
            <person name="Springer D."/>
            <person name="Dromer F."/>
            <person name="Young S.K."/>
            <person name="Zeng Q."/>
            <person name="Gargeya S."/>
            <person name="Fitzgerald M."/>
            <person name="Abouelleil A."/>
            <person name="Alvarado L."/>
            <person name="Berlin A.M."/>
            <person name="Chapman S.B."/>
            <person name="Dewar J."/>
            <person name="Goldberg J."/>
            <person name="Griggs A."/>
            <person name="Gujja S."/>
            <person name="Hansen M."/>
            <person name="Howarth C."/>
            <person name="Imamovic A."/>
            <person name="Larimer J."/>
            <person name="McCowan C."/>
            <person name="Murphy C."/>
            <person name="Pearson M."/>
            <person name="Priest M."/>
            <person name="Roberts A."/>
            <person name="Saif S."/>
            <person name="Shea T."/>
            <person name="Sykes S."/>
            <person name="Wortman J."/>
            <person name="Nusbaum C."/>
            <person name="Birren B."/>
        </authorList>
    </citation>
    <scope>NUCLEOTIDE SEQUENCE [LARGE SCALE GENOMIC DNA]</scope>
    <source>
        <strain evidence="1">CBS 10737</strain>
    </source>
</reference>
<dbReference type="OrthoDB" id="10670762at2759"/>
<proteinExistence type="predicted"/>
<dbReference type="RefSeq" id="XP_019007431.1">
    <property type="nucleotide sequence ID" value="XM_019159567.1"/>
</dbReference>
<sequence>MFLINLIGLILTRIDNLEDLINHLEDRCKENFGKDNLNSDIEEVDKEIISNNDDYFQIIEDPLIKGDGLITPPRSKSSRRISSTQTVVFHNVVNAPIVRRSSRSIKPVQYKDPDTTEDESME</sequence>
<dbReference type="EMBL" id="KV700119">
    <property type="protein sequence ID" value="OCF46212.1"/>
    <property type="molecule type" value="Genomic_DNA"/>
</dbReference>
<reference evidence="2" key="4">
    <citation type="submission" date="2024-02" db="EMBL/GenBank/DDBJ databases">
        <title>Comparative genomics of Cryptococcus and Kwoniella reveals pathogenesis evolution and contrasting modes of karyotype evolution via chromosome fusion or intercentromeric recombination.</title>
        <authorList>
            <person name="Coelho M.A."/>
            <person name="David-Palma M."/>
            <person name="Shea T."/>
            <person name="Bowers K."/>
            <person name="McGinley-Smith S."/>
            <person name="Mohammad A.W."/>
            <person name="Gnirke A."/>
            <person name="Yurkov A.M."/>
            <person name="Nowrousian M."/>
            <person name="Sun S."/>
            <person name="Cuomo C.A."/>
            <person name="Heitman J."/>
        </authorList>
    </citation>
    <scope>NUCLEOTIDE SEQUENCE</scope>
    <source>
        <strain evidence="2">CBS 10737</strain>
    </source>
</reference>
<evidence type="ECO:0000313" key="2">
    <source>
        <dbReference type="EMBL" id="WWC66167.1"/>
    </source>
</evidence>
<organism evidence="1">
    <name type="scientific">Kwoniella pini CBS 10737</name>
    <dbReference type="NCBI Taxonomy" id="1296096"/>
    <lineage>
        <taxon>Eukaryota</taxon>
        <taxon>Fungi</taxon>
        <taxon>Dikarya</taxon>
        <taxon>Basidiomycota</taxon>
        <taxon>Agaricomycotina</taxon>
        <taxon>Tremellomycetes</taxon>
        <taxon>Tremellales</taxon>
        <taxon>Cryptococcaceae</taxon>
        <taxon>Kwoniella</taxon>
    </lineage>
</organism>
<name>A0A1B9HSF8_9TREE</name>
<gene>
    <name evidence="1" type="ORF">I206_07883</name>
    <name evidence="2" type="ORF">I206_100068</name>
</gene>
<evidence type="ECO:0000313" key="3">
    <source>
        <dbReference type="Proteomes" id="UP000094020"/>
    </source>
</evidence>
<dbReference type="GeneID" id="30176252"/>
<reference evidence="2" key="2">
    <citation type="submission" date="2013-07" db="EMBL/GenBank/DDBJ databases">
        <authorList>
            <consortium name="The Broad Institute Genome Sequencing Platform"/>
            <person name="Cuomo C."/>
            <person name="Litvintseva A."/>
            <person name="Chen Y."/>
            <person name="Heitman J."/>
            <person name="Sun S."/>
            <person name="Springer D."/>
            <person name="Dromer F."/>
            <person name="Young S.K."/>
            <person name="Zeng Q."/>
            <person name="Gargeya S."/>
            <person name="Fitzgerald M."/>
            <person name="Abouelleil A."/>
            <person name="Alvarado L."/>
            <person name="Berlin A.M."/>
            <person name="Chapman S.B."/>
            <person name="Dewar J."/>
            <person name="Goldberg J."/>
            <person name="Griggs A."/>
            <person name="Gujja S."/>
            <person name="Hansen M."/>
            <person name="Howarth C."/>
            <person name="Imamovic A."/>
            <person name="Larimer J."/>
            <person name="McCowan C."/>
            <person name="Murphy C."/>
            <person name="Pearson M."/>
            <person name="Priest M."/>
            <person name="Roberts A."/>
            <person name="Saif S."/>
            <person name="Shea T."/>
            <person name="Sykes S."/>
            <person name="Wortman J."/>
            <person name="Nusbaum C."/>
            <person name="Birren B."/>
        </authorList>
    </citation>
    <scope>NUCLEOTIDE SEQUENCE</scope>
    <source>
        <strain evidence="2">CBS 10737</strain>
    </source>
</reference>
<keyword evidence="3" id="KW-1185">Reference proteome</keyword>
<dbReference type="KEGG" id="kpin:30176252"/>
<dbReference type="Proteomes" id="UP000094020">
    <property type="component" value="Chromosome 1"/>
</dbReference>
<evidence type="ECO:0000313" key="1">
    <source>
        <dbReference type="EMBL" id="OCF46212.1"/>
    </source>
</evidence>
<dbReference type="AlphaFoldDB" id="A0A1B9HSF8"/>
<dbReference type="EMBL" id="CP144519">
    <property type="protein sequence ID" value="WWC66167.1"/>
    <property type="molecule type" value="Genomic_DNA"/>
</dbReference>